<proteinExistence type="predicted"/>
<organism evidence="1 2">
    <name type="scientific">Heterostelium pallidum (strain ATCC 26659 / Pp 5 / PN500)</name>
    <name type="common">Cellular slime mold</name>
    <name type="synonym">Polysphondylium pallidum</name>
    <dbReference type="NCBI Taxonomy" id="670386"/>
    <lineage>
        <taxon>Eukaryota</taxon>
        <taxon>Amoebozoa</taxon>
        <taxon>Evosea</taxon>
        <taxon>Eumycetozoa</taxon>
        <taxon>Dictyostelia</taxon>
        <taxon>Acytosteliales</taxon>
        <taxon>Acytosteliaceae</taxon>
        <taxon>Heterostelium</taxon>
    </lineage>
</organism>
<dbReference type="AlphaFoldDB" id="D3BBB3"/>
<dbReference type="InParanoid" id="D3BBB3"/>
<comment type="caution">
    <text evidence="1">The sequence shown here is derived from an EMBL/GenBank/DDBJ whole genome shotgun (WGS) entry which is preliminary data.</text>
</comment>
<dbReference type="EMBL" id="ADBJ01000025">
    <property type="protein sequence ID" value="EFA81320.1"/>
    <property type="molecule type" value="Genomic_DNA"/>
</dbReference>
<evidence type="ECO:0008006" key="3">
    <source>
        <dbReference type="Google" id="ProtNLM"/>
    </source>
</evidence>
<evidence type="ECO:0000313" key="1">
    <source>
        <dbReference type="EMBL" id="EFA81320.1"/>
    </source>
</evidence>
<gene>
    <name evidence="1" type="ORF">PPL_05300</name>
</gene>
<keyword evidence="2" id="KW-1185">Reference proteome</keyword>
<protein>
    <recommendedName>
        <fullName evidence="3">Glutathione synthase</fullName>
    </recommendedName>
</protein>
<dbReference type="RefSeq" id="XP_020433438.1">
    <property type="nucleotide sequence ID" value="XM_020576189.1"/>
</dbReference>
<dbReference type="SUPFAM" id="SSF56059">
    <property type="entry name" value="Glutathione synthetase ATP-binding domain-like"/>
    <property type="match status" value="1"/>
</dbReference>
<dbReference type="Proteomes" id="UP000001396">
    <property type="component" value="Unassembled WGS sequence"/>
</dbReference>
<dbReference type="OMA" id="NICFINP"/>
<sequence>MDENGNHGILEFNTNSPGSLFLTSIARTIYEKLPCFQGKFDFSKKVVPQLIDDEEYFLEYLISFYQRVKQTIKKPSIAYLISKEYISSILDRDIFLEIGKRMGLDVFVADISDLEYSKEVGLSYQGQTIDFVWSKVLIRLGSENMFYSNELNVESNKYFQAIKDGKVFSLNSFHSSFVSENKKTLALLYDKRFSHLFNNCQLEAIKQLVIPSYVLHSKDPNYYDLKSKVLSNKDLYVIKGSLSGRGKSIFIGCEMTQEEWEKKLEEVVDGPFMIQKFVKSKVSQVLSPFSRNYEEMVTTFGIYLLGGKTCGNMIRSSPNLITNIHSSGLFQNFFVMEE</sequence>
<reference evidence="1 2" key="1">
    <citation type="journal article" date="2011" name="Genome Res.">
        <title>Phylogeny-wide analysis of social amoeba genomes highlights ancient origins for complex intercellular communication.</title>
        <authorList>
            <person name="Heidel A.J."/>
            <person name="Lawal H.M."/>
            <person name="Felder M."/>
            <person name="Schilde C."/>
            <person name="Helps N.R."/>
            <person name="Tunggal B."/>
            <person name="Rivero F."/>
            <person name="John U."/>
            <person name="Schleicher M."/>
            <person name="Eichinger L."/>
            <person name="Platzer M."/>
            <person name="Noegel A.A."/>
            <person name="Schaap P."/>
            <person name="Gloeckner G."/>
        </authorList>
    </citation>
    <scope>NUCLEOTIDE SEQUENCE [LARGE SCALE GENOMIC DNA]</scope>
    <source>
        <strain evidence="2">ATCC 26659 / Pp 5 / PN500</strain>
    </source>
</reference>
<name>D3BBB3_HETP5</name>
<evidence type="ECO:0000313" key="2">
    <source>
        <dbReference type="Proteomes" id="UP000001396"/>
    </source>
</evidence>
<accession>D3BBB3</accession>
<dbReference type="GeneID" id="31360785"/>